<name>A0A127HQT5_PSEAZ</name>
<dbReference type="Proteomes" id="UP000070516">
    <property type="component" value="Chromosome"/>
</dbReference>
<dbReference type="EMBL" id="CP014546">
    <property type="protein sequence ID" value="AMN76885.1"/>
    <property type="molecule type" value="Genomic_DNA"/>
</dbReference>
<gene>
    <name evidence="1" type="ORF">AYR47_00420</name>
</gene>
<proteinExistence type="predicted"/>
<organism evidence="1 2">
    <name type="scientific">Pseudomonas azotoformans</name>
    <dbReference type="NCBI Taxonomy" id="47878"/>
    <lineage>
        <taxon>Bacteria</taxon>
        <taxon>Pseudomonadati</taxon>
        <taxon>Pseudomonadota</taxon>
        <taxon>Gammaproteobacteria</taxon>
        <taxon>Pseudomonadales</taxon>
        <taxon>Pseudomonadaceae</taxon>
        <taxon>Pseudomonas</taxon>
    </lineage>
</organism>
<accession>A0A127HQT5</accession>
<protein>
    <recommendedName>
        <fullName evidence="3">DUF3742 family protein</fullName>
    </recommendedName>
</protein>
<dbReference type="KEGG" id="pazo:AYR47_00420"/>
<reference evidence="1 2" key="1">
    <citation type="submission" date="2016-02" db="EMBL/GenBank/DDBJ databases">
        <title>Complete genome sequence of Pseudomonas azotoformans S4.</title>
        <authorList>
            <person name="Fang Y."/>
            <person name="Wu L."/>
            <person name="Feng G."/>
        </authorList>
    </citation>
    <scope>NUCLEOTIDE SEQUENCE [LARGE SCALE GENOMIC DNA]</scope>
    <source>
        <strain evidence="1 2">S4</strain>
    </source>
</reference>
<sequence>MAFQATQGFASRLGYAVGVGARFFLNDRNPRLKWIKRSIALTVVAVLIVKNAYWIAGTLLSLGSAGLVIWALSKSPETGSWAGYSRVETECEEPPHQEADEGMWRDGPEGWGLYRVDDVRIDF</sequence>
<dbReference type="RefSeq" id="WP_061433907.1">
    <property type="nucleotide sequence ID" value="NZ_CP014546.1"/>
</dbReference>
<evidence type="ECO:0000313" key="1">
    <source>
        <dbReference type="EMBL" id="AMN76885.1"/>
    </source>
</evidence>
<dbReference type="AlphaFoldDB" id="A0A127HQT5"/>
<evidence type="ECO:0000313" key="2">
    <source>
        <dbReference type="Proteomes" id="UP000070516"/>
    </source>
</evidence>
<evidence type="ECO:0008006" key="3">
    <source>
        <dbReference type="Google" id="ProtNLM"/>
    </source>
</evidence>